<gene>
    <name evidence="1" type="ORF">HPB47_025401</name>
</gene>
<dbReference type="EMBL" id="JABSTQ010009615">
    <property type="protein sequence ID" value="KAG0427567.1"/>
    <property type="molecule type" value="Genomic_DNA"/>
</dbReference>
<accession>A0AC60Q1Q9</accession>
<dbReference type="Proteomes" id="UP000805193">
    <property type="component" value="Unassembled WGS sequence"/>
</dbReference>
<reference evidence="1 2" key="1">
    <citation type="journal article" date="2020" name="Cell">
        <title>Large-Scale Comparative Analyses of Tick Genomes Elucidate Their Genetic Diversity and Vector Capacities.</title>
        <authorList>
            <consortium name="Tick Genome and Microbiome Consortium (TIGMIC)"/>
            <person name="Jia N."/>
            <person name="Wang J."/>
            <person name="Shi W."/>
            <person name="Du L."/>
            <person name="Sun Y."/>
            <person name="Zhan W."/>
            <person name="Jiang J.F."/>
            <person name="Wang Q."/>
            <person name="Zhang B."/>
            <person name="Ji P."/>
            <person name="Bell-Sakyi L."/>
            <person name="Cui X.M."/>
            <person name="Yuan T.T."/>
            <person name="Jiang B.G."/>
            <person name="Yang W.F."/>
            <person name="Lam T.T."/>
            <person name="Chang Q.C."/>
            <person name="Ding S.J."/>
            <person name="Wang X.J."/>
            <person name="Zhu J.G."/>
            <person name="Ruan X.D."/>
            <person name="Zhao L."/>
            <person name="Wei J.T."/>
            <person name="Ye R.Z."/>
            <person name="Que T.C."/>
            <person name="Du C.H."/>
            <person name="Zhou Y.H."/>
            <person name="Cheng J.X."/>
            <person name="Dai P.F."/>
            <person name="Guo W.B."/>
            <person name="Han X.H."/>
            <person name="Huang E.J."/>
            <person name="Li L.F."/>
            <person name="Wei W."/>
            <person name="Gao Y.C."/>
            <person name="Liu J.Z."/>
            <person name="Shao H.Z."/>
            <person name="Wang X."/>
            <person name="Wang C.C."/>
            <person name="Yang T.C."/>
            <person name="Huo Q.B."/>
            <person name="Li W."/>
            <person name="Chen H.Y."/>
            <person name="Chen S.E."/>
            <person name="Zhou L.G."/>
            <person name="Ni X.B."/>
            <person name="Tian J.H."/>
            <person name="Sheng Y."/>
            <person name="Liu T."/>
            <person name="Pan Y.S."/>
            <person name="Xia L.Y."/>
            <person name="Li J."/>
            <person name="Zhao F."/>
            <person name="Cao W.C."/>
        </authorList>
    </citation>
    <scope>NUCLEOTIDE SEQUENCE [LARGE SCALE GENOMIC DNA]</scope>
    <source>
        <strain evidence="1">Iper-2018</strain>
    </source>
</reference>
<organism evidence="1 2">
    <name type="scientific">Ixodes persulcatus</name>
    <name type="common">Taiga tick</name>
    <dbReference type="NCBI Taxonomy" id="34615"/>
    <lineage>
        <taxon>Eukaryota</taxon>
        <taxon>Metazoa</taxon>
        <taxon>Ecdysozoa</taxon>
        <taxon>Arthropoda</taxon>
        <taxon>Chelicerata</taxon>
        <taxon>Arachnida</taxon>
        <taxon>Acari</taxon>
        <taxon>Parasitiformes</taxon>
        <taxon>Ixodida</taxon>
        <taxon>Ixodoidea</taxon>
        <taxon>Ixodidae</taxon>
        <taxon>Ixodinae</taxon>
        <taxon>Ixodes</taxon>
    </lineage>
</organism>
<evidence type="ECO:0000313" key="2">
    <source>
        <dbReference type="Proteomes" id="UP000805193"/>
    </source>
</evidence>
<keyword evidence="2" id="KW-1185">Reference proteome</keyword>
<protein>
    <submittedName>
        <fullName evidence="1">Uncharacterized protein</fullName>
    </submittedName>
</protein>
<comment type="caution">
    <text evidence="1">The sequence shown here is derived from an EMBL/GenBank/DDBJ whole genome shotgun (WGS) entry which is preliminary data.</text>
</comment>
<name>A0AC60Q1Q9_IXOPE</name>
<sequence length="123" mass="14334">MDEEDVVRQFRFTKEDLPYLRSALRIPETLTTNGWVRVSGDEALAIGLRRLAYPNRLCDLELMFGRHSSTLSIVSNQVHRHIAHTFGHLLRDLTAHSWLDPDQLDVFAEDYLRLGFQLMREVL</sequence>
<proteinExistence type="predicted"/>
<evidence type="ECO:0000313" key="1">
    <source>
        <dbReference type="EMBL" id="KAG0427567.1"/>
    </source>
</evidence>